<evidence type="ECO:0000313" key="14">
    <source>
        <dbReference type="EMBL" id="WNZ23457.1"/>
    </source>
</evidence>
<name>A0AA96WUE4_9CYAN</name>
<comment type="subcellular location">
    <subcellularLocation>
        <location evidence="2">Cell membrane</location>
        <topology evidence="2">Multi-pass membrane protein</topology>
    </subcellularLocation>
</comment>
<keyword evidence="8 13" id="KW-0812">Transmembrane</keyword>
<reference evidence="14" key="1">
    <citation type="submission" date="2020-05" db="EMBL/GenBank/DDBJ databases">
        <authorList>
            <person name="Zhu T."/>
            <person name="Keshari N."/>
            <person name="Lu X."/>
        </authorList>
    </citation>
    <scope>NUCLEOTIDE SEQUENCE</scope>
    <source>
        <strain evidence="14">NK1-12</strain>
    </source>
</reference>
<dbReference type="PANTHER" id="PTHR43298">
    <property type="entry name" value="MULTIDRUG RESISTANCE PROTEIN NORM-RELATED"/>
    <property type="match status" value="1"/>
</dbReference>
<keyword evidence="10" id="KW-0406">Ion transport</keyword>
<dbReference type="PIRSF" id="PIRSF006603">
    <property type="entry name" value="DinF"/>
    <property type="match status" value="1"/>
</dbReference>
<dbReference type="EMBL" id="CP053586">
    <property type="protein sequence ID" value="WNZ23457.1"/>
    <property type="molecule type" value="Genomic_DNA"/>
</dbReference>
<comment type="similarity">
    <text evidence="3">Belongs to the multi antimicrobial extrusion (MATE) (TC 2.A.66.1) family.</text>
</comment>
<accession>A0AA96WUE4</accession>
<dbReference type="InterPro" id="IPR048279">
    <property type="entry name" value="MdtK-like"/>
</dbReference>
<keyword evidence="5" id="KW-0813">Transport</keyword>
<evidence type="ECO:0000256" key="8">
    <source>
        <dbReference type="ARBA" id="ARBA00022692"/>
    </source>
</evidence>
<evidence type="ECO:0000256" key="12">
    <source>
        <dbReference type="ARBA" id="ARBA00031636"/>
    </source>
</evidence>
<dbReference type="GO" id="GO:0006811">
    <property type="term" value="P:monoatomic ion transport"/>
    <property type="evidence" value="ECO:0007669"/>
    <property type="project" value="UniProtKB-KW"/>
</dbReference>
<feature type="transmembrane region" description="Helical" evidence="13">
    <location>
        <begin position="100"/>
        <end position="118"/>
    </location>
</feature>
<keyword evidence="6" id="KW-0050">Antiport</keyword>
<evidence type="ECO:0000256" key="13">
    <source>
        <dbReference type="SAM" id="Phobius"/>
    </source>
</evidence>
<evidence type="ECO:0000256" key="11">
    <source>
        <dbReference type="ARBA" id="ARBA00023136"/>
    </source>
</evidence>
<dbReference type="NCBIfam" id="TIGR00797">
    <property type="entry name" value="matE"/>
    <property type="match status" value="1"/>
</dbReference>
<feature type="transmembrane region" description="Helical" evidence="13">
    <location>
        <begin position="201"/>
        <end position="222"/>
    </location>
</feature>
<dbReference type="InterPro" id="IPR050222">
    <property type="entry name" value="MATE_MdtK"/>
</dbReference>
<sequence>MNPLKSTVSKPALAAEIRACLLLAAPLAGAQLAQAGTTFFDTVMMGLLGSSILAAGGLGAAVFQSLVLVSTGVISAVSPLVATAFGANQPAVAGKVVRQGWWLVVGLAVPIGLLVWFANVWLMQLGQDAATVNLARPYLHSIVWGVLPALGFAWLRSFVTALSQPRPVIVIMIAGTLFNVGANYVLMFGKLGLPALGLAGIGWASTISLWGMFLALLLHIRFQPRYRAYQLFRGLPHLDRRIFFDLMQIGIPIGVLSAVETGMFTITTFLMGQLGTAMLAAHQVALQTAVITFMVPLGISLATTVRVGQQIGQQDTRGARLAGQVGIGMAALFMSLMGLLFWLFPERIVALYLDVTNPANAEVVALAKQFLRVAALFQIVDGIQVSAAGALRGLKDTRIPMLIGIIAYWGIGLTSGYFLGIQLQLGGVGLWWGLALGLAIAAAILTWRFCTKTCAQTITEL</sequence>
<organism evidence="14">
    <name type="scientific">Leptolyngbya sp. NK1-12</name>
    <dbReference type="NCBI Taxonomy" id="2547451"/>
    <lineage>
        <taxon>Bacteria</taxon>
        <taxon>Bacillati</taxon>
        <taxon>Cyanobacteriota</taxon>
        <taxon>Cyanophyceae</taxon>
        <taxon>Leptolyngbyales</taxon>
        <taxon>Leptolyngbyaceae</taxon>
        <taxon>Leptolyngbya group</taxon>
        <taxon>Leptolyngbya</taxon>
    </lineage>
</organism>
<dbReference type="GO" id="GO:0005886">
    <property type="term" value="C:plasma membrane"/>
    <property type="evidence" value="ECO:0007669"/>
    <property type="project" value="UniProtKB-SubCell"/>
</dbReference>
<dbReference type="RefSeq" id="WP_316435131.1">
    <property type="nucleotide sequence ID" value="NZ_CP053586.1"/>
</dbReference>
<protein>
    <recommendedName>
        <fullName evidence="4">Probable multidrug resistance protein NorM</fullName>
    </recommendedName>
    <alternativeName>
        <fullName evidence="12">Multidrug-efflux transporter</fullName>
    </alternativeName>
</protein>
<gene>
    <name evidence="14" type="ORF">HJG54_11735</name>
</gene>
<evidence type="ECO:0000256" key="1">
    <source>
        <dbReference type="ARBA" id="ARBA00003408"/>
    </source>
</evidence>
<dbReference type="CDD" id="cd13131">
    <property type="entry name" value="MATE_NorM_like"/>
    <property type="match status" value="1"/>
</dbReference>
<dbReference type="AlphaFoldDB" id="A0AA96WUE4"/>
<feature type="transmembrane region" description="Helical" evidence="13">
    <location>
        <begin position="284"/>
        <end position="305"/>
    </location>
</feature>
<dbReference type="InterPro" id="IPR002528">
    <property type="entry name" value="MATE_fam"/>
</dbReference>
<feature type="transmembrane region" description="Helical" evidence="13">
    <location>
        <begin position="167"/>
        <end position="189"/>
    </location>
</feature>
<keyword evidence="11 13" id="KW-0472">Membrane</keyword>
<dbReference type="Pfam" id="PF01554">
    <property type="entry name" value="MatE"/>
    <property type="match status" value="2"/>
</dbReference>
<feature type="transmembrane region" description="Helical" evidence="13">
    <location>
        <begin position="138"/>
        <end position="155"/>
    </location>
</feature>
<feature type="transmembrane region" description="Helical" evidence="13">
    <location>
        <begin position="325"/>
        <end position="344"/>
    </location>
</feature>
<feature type="transmembrane region" description="Helical" evidence="13">
    <location>
        <begin position="59"/>
        <end position="88"/>
    </location>
</feature>
<dbReference type="GO" id="GO:0042910">
    <property type="term" value="F:xenobiotic transmembrane transporter activity"/>
    <property type="evidence" value="ECO:0007669"/>
    <property type="project" value="InterPro"/>
</dbReference>
<evidence type="ECO:0000256" key="6">
    <source>
        <dbReference type="ARBA" id="ARBA00022449"/>
    </source>
</evidence>
<dbReference type="GO" id="GO:0015297">
    <property type="term" value="F:antiporter activity"/>
    <property type="evidence" value="ECO:0007669"/>
    <property type="project" value="UniProtKB-KW"/>
</dbReference>
<keyword evidence="9 13" id="KW-1133">Transmembrane helix</keyword>
<evidence type="ECO:0000256" key="5">
    <source>
        <dbReference type="ARBA" id="ARBA00022448"/>
    </source>
</evidence>
<keyword evidence="7" id="KW-1003">Cell membrane</keyword>
<evidence type="ECO:0000256" key="9">
    <source>
        <dbReference type="ARBA" id="ARBA00022989"/>
    </source>
</evidence>
<feature type="transmembrane region" description="Helical" evidence="13">
    <location>
        <begin position="429"/>
        <end position="450"/>
    </location>
</feature>
<evidence type="ECO:0000256" key="10">
    <source>
        <dbReference type="ARBA" id="ARBA00023065"/>
    </source>
</evidence>
<evidence type="ECO:0000256" key="4">
    <source>
        <dbReference type="ARBA" id="ARBA00020268"/>
    </source>
</evidence>
<feature type="transmembrane region" description="Helical" evidence="13">
    <location>
        <begin position="402"/>
        <end position="423"/>
    </location>
</feature>
<proteinExistence type="inferred from homology"/>
<feature type="transmembrane region" description="Helical" evidence="13">
    <location>
        <begin position="242"/>
        <end position="264"/>
    </location>
</feature>
<comment type="function">
    <text evidence="1">Multidrug efflux pump.</text>
</comment>
<evidence type="ECO:0000256" key="7">
    <source>
        <dbReference type="ARBA" id="ARBA00022475"/>
    </source>
</evidence>
<evidence type="ECO:0000256" key="3">
    <source>
        <dbReference type="ARBA" id="ARBA00010199"/>
    </source>
</evidence>
<dbReference type="PANTHER" id="PTHR43298:SF2">
    <property type="entry name" value="FMN_FAD EXPORTER YEEO-RELATED"/>
    <property type="match status" value="1"/>
</dbReference>
<evidence type="ECO:0000256" key="2">
    <source>
        <dbReference type="ARBA" id="ARBA00004651"/>
    </source>
</evidence>